<feature type="transmembrane region" description="Helical" evidence="8">
    <location>
        <begin position="143"/>
        <end position="165"/>
    </location>
</feature>
<name>A0ABD1JVV8_9TELE</name>
<evidence type="ECO:0000256" key="1">
    <source>
        <dbReference type="ARBA" id="ARBA00004434"/>
    </source>
</evidence>
<accession>A0ABD1JVV8</accession>
<reference evidence="10 11" key="1">
    <citation type="submission" date="2024-09" db="EMBL/GenBank/DDBJ databases">
        <title>A chromosome-level genome assembly of Gray's grenadier anchovy, Coilia grayii.</title>
        <authorList>
            <person name="Fu Z."/>
        </authorList>
    </citation>
    <scope>NUCLEOTIDE SEQUENCE [LARGE SCALE GENOMIC DNA]</scope>
    <source>
        <strain evidence="10">G4</strain>
        <tissue evidence="10">Muscle</tissue>
    </source>
</reference>
<evidence type="ECO:0000256" key="3">
    <source>
        <dbReference type="ARBA" id="ARBA00022792"/>
    </source>
</evidence>
<comment type="caution">
    <text evidence="10">The sequence shown here is derived from an EMBL/GenBank/DDBJ whole genome shotgun (WGS) entry which is preliminary data.</text>
</comment>
<dbReference type="PANTHER" id="PTHR14009:SF13">
    <property type="entry name" value="LETM1 DOMAIN-CONTAINING PROTEIN 1"/>
    <property type="match status" value="1"/>
</dbReference>
<evidence type="ECO:0000313" key="11">
    <source>
        <dbReference type="Proteomes" id="UP001591681"/>
    </source>
</evidence>
<evidence type="ECO:0000256" key="8">
    <source>
        <dbReference type="SAM" id="Phobius"/>
    </source>
</evidence>
<proteinExistence type="predicted"/>
<dbReference type="Proteomes" id="UP001591681">
    <property type="component" value="Unassembled WGS sequence"/>
</dbReference>
<evidence type="ECO:0000256" key="4">
    <source>
        <dbReference type="ARBA" id="ARBA00022989"/>
    </source>
</evidence>
<keyword evidence="4 8" id="KW-1133">Transmembrane helix</keyword>
<keyword evidence="3" id="KW-0999">Mitochondrion inner membrane</keyword>
<gene>
    <name evidence="10" type="ORF">ACEWY4_013293</name>
</gene>
<evidence type="ECO:0000259" key="9">
    <source>
        <dbReference type="PROSITE" id="PS51758"/>
    </source>
</evidence>
<organism evidence="10 11">
    <name type="scientific">Coilia grayii</name>
    <name type="common">Gray's grenadier anchovy</name>
    <dbReference type="NCBI Taxonomy" id="363190"/>
    <lineage>
        <taxon>Eukaryota</taxon>
        <taxon>Metazoa</taxon>
        <taxon>Chordata</taxon>
        <taxon>Craniata</taxon>
        <taxon>Vertebrata</taxon>
        <taxon>Euteleostomi</taxon>
        <taxon>Actinopterygii</taxon>
        <taxon>Neopterygii</taxon>
        <taxon>Teleostei</taxon>
        <taxon>Clupei</taxon>
        <taxon>Clupeiformes</taxon>
        <taxon>Clupeoidei</taxon>
        <taxon>Engraulidae</taxon>
        <taxon>Coilinae</taxon>
        <taxon>Coilia</taxon>
    </lineage>
</organism>
<evidence type="ECO:0000256" key="5">
    <source>
        <dbReference type="ARBA" id="ARBA00023128"/>
    </source>
</evidence>
<dbReference type="PANTHER" id="PTHR14009">
    <property type="entry name" value="LEUCINE ZIPPER-EF-HAND CONTAINING TRANSMEMBRANE PROTEIN"/>
    <property type="match status" value="1"/>
</dbReference>
<evidence type="ECO:0000256" key="2">
    <source>
        <dbReference type="ARBA" id="ARBA00022692"/>
    </source>
</evidence>
<keyword evidence="2 8" id="KW-0812">Transmembrane</keyword>
<feature type="domain" description="Letm1 RBD" evidence="9">
    <location>
        <begin position="188"/>
        <end position="362"/>
    </location>
</feature>
<dbReference type="AlphaFoldDB" id="A0ABD1JVV8"/>
<dbReference type="InterPro" id="IPR044202">
    <property type="entry name" value="LETM1/MDM38-like"/>
</dbReference>
<dbReference type="EMBL" id="JBHFQA010000011">
    <property type="protein sequence ID" value="KAL2091030.1"/>
    <property type="molecule type" value="Genomic_DNA"/>
</dbReference>
<sequence length="362" mass="41377">MHRVATSRPLGDTAIMAMCGTHIRSCIALTAMCAKQGRYGICSSSQAAVLAVSTLRMYSTSHVKYGILQRANDRFERFLDHRFPSFYIYYHTFMKGFKLLVEDMTEARKIKVKMDKTGIAYKELPYREMERLRLVRKDIIKTIPLIVISLPPFAICLVFLLMYLFPRQLLFHHFWTPQQQRDFKKLYHQQRARHHYSILTGMESTVPRVEAWMLRSHLLSLCTKVQSGAHPSVSDLQLVQPLFSGHPLGLYNMRSSHMRSLSAQLLLTPWLPAFMARGRLGAKALELLHLDRALGSLGVDQLSDAEVDEACYLRGLDTSCLSAGQCRQWLQQWLQLSSSVKESESSLLLHSMVLLSVNYPAP</sequence>
<protein>
    <recommendedName>
        <fullName evidence="9">Letm1 RBD domain-containing protein</fullName>
    </recommendedName>
</protein>
<evidence type="ECO:0000256" key="6">
    <source>
        <dbReference type="ARBA" id="ARBA00023136"/>
    </source>
</evidence>
<dbReference type="PROSITE" id="PS51758">
    <property type="entry name" value="LETM1_RBD"/>
    <property type="match status" value="1"/>
</dbReference>
<keyword evidence="11" id="KW-1185">Reference proteome</keyword>
<dbReference type="InterPro" id="IPR033122">
    <property type="entry name" value="LETM1-like_RBD"/>
</dbReference>
<dbReference type="Pfam" id="PF07766">
    <property type="entry name" value="LETM1_RBD"/>
    <property type="match status" value="1"/>
</dbReference>
<keyword evidence="6 8" id="KW-0472">Membrane</keyword>
<keyword evidence="5 7" id="KW-0496">Mitochondrion</keyword>
<evidence type="ECO:0000256" key="7">
    <source>
        <dbReference type="PROSITE-ProRule" id="PRU01094"/>
    </source>
</evidence>
<evidence type="ECO:0000313" key="10">
    <source>
        <dbReference type="EMBL" id="KAL2091030.1"/>
    </source>
</evidence>
<dbReference type="GO" id="GO:0005743">
    <property type="term" value="C:mitochondrial inner membrane"/>
    <property type="evidence" value="ECO:0007669"/>
    <property type="project" value="UniProtKB-SubCell"/>
</dbReference>
<comment type="subcellular location">
    <subcellularLocation>
        <location evidence="1">Mitochondrion inner membrane</location>
        <topology evidence="1">Single-pass membrane protein</topology>
    </subcellularLocation>
</comment>